<sequence length="320" mass="35914">MEEIMKTKNKLLTLLTLAAGAAAATAVINKCIKVSATSKNILAESKSLCYKWRFGNIHYTKTGSGKPILLVHDLTAFSSSYEWTQLVNYLKDQYTVYTIDLLGCGRSEKPDLTYTNFLYVQLLSDFIKSEIGHRTNVITSGASAALVIMACNQSSELFDQIMLINPDSIVTCSQIPNKHAKVYKFILDLPIIGTLLYHIASSKQAITEEFTRDYYFNPYSVKSSYVDAYYEAAHLGESPKSLYASVKCNYTKCNIVNALKKIDNSIYIVGGTAMDSIKQLIGEYHEYNPAIESSLISESKYLPQLENPMELYKTIQMFFV</sequence>
<comment type="caution">
    <text evidence="3">The sequence shown here is derived from an EMBL/GenBank/DDBJ whole genome shotgun (WGS) entry which is preliminary data.</text>
</comment>
<keyword evidence="1" id="KW-0732">Signal</keyword>
<reference evidence="3 4" key="1">
    <citation type="submission" date="2010-01" db="EMBL/GenBank/DDBJ databases">
        <authorList>
            <person name="Weinstock G."/>
            <person name="Sodergren E."/>
            <person name="Clifton S."/>
            <person name="Fulton L."/>
            <person name="Fulton B."/>
            <person name="Courtney L."/>
            <person name="Fronick C."/>
            <person name="Harrison M."/>
            <person name="Strong C."/>
            <person name="Farmer C."/>
            <person name="Delahaunty K."/>
            <person name="Markovic C."/>
            <person name="Hall O."/>
            <person name="Minx P."/>
            <person name="Tomlinson C."/>
            <person name="Mitreva M."/>
            <person name="Nelson J."/>
            <person name="Hou S."/>
            <person name="Wollam A."/>
            <person name="Pepin K.H."/>
            <person name="Johnson M."/>
            <person name="Bhonagiri V."/>
            <person name="Nash W.E."/>
            <person name="Warren W."/>
            <person name="Chinwalla A."/>
            <person name="Mardis E.R."/>
            <person name="Wilson R.K."/>
        </authorList>
    </citation>
    <scope>NUCLEOTIDE SEQUENCE [LARGE SCALE GENOMIC DNA]</scope>
    <source>
        <strain evidence="3 4">DSM 13479</strain>
    </source>
</reference>
<proteinExistence type="predicted"/>
<dbReference type="Gene3D" id="3.40.50.1820">
    <property type="entry name" value="alpha/beta hydrolase"/>
    <property type="match status" value="1"/>
</dbReference>
<evidence type="ECO:0000313" key="4">
    <source>
        <dbReference type="Proteomes" id="UP000004968"/>
    </source>
</evidence>
<dbReference type="SUPFAM" id="SSF53474">
    <property type="entry name" value="alpha/beta-Hydrolases"/>
    <property type="match status" value="1"/>
</dbReference>
<dbReference type="PANTHER" id="PTHR46438:SF2">
    <property type="entry name" value="ALPHA_BETA-HYDROLASES SUPERFAMILY PROTEIN"/>
    <property type="match status" value="1"/>
</dbReference>
<dbReference type="ESTHER" id="9clot-d3aes2">
    <property type="family name" value="6_AlphaBeta_hydrolase"/>
</dbReference>
<evidence type="ECO:0000259" key="2">
    <source>
        <dbReference type="Pfam" id="PF12697"/>
    </source>
</evidence>
<dbReference type="HOGENOM" id="CLU_020336_13_4_9"/>
<evidence type="ECO:0000256" key="1">
    <source>
        <dbReference type="SAM" id="SignalP"/>
    </source>
</evidence>
<protein>
    <recommendedName>
        <fullName evidence="2">AB hydrolase-1 domain-containing protein</fullName>
    </recommendedName>
</protein>
<dbReference type="EMBL" id="ACIO01000158">
    <property type="protein sequence ID" value="EFC99685.1"/>
    <property type="molecule type" value="Genomic_DNA"/>
</dbReference>
<name>D3AES2_9FIRM</name>
<evidence type="ECO:0000313" key="3">
    <source>
        <dbReference type="EMBL" id="EFC99685.1"/>
    </source>
</evidence>
<dbReference type="InterPro" id="IPR029058">
    <property type="entry name" value="AB_hydrolase_fold"/>
</dbReference>
<dbReference type="AlphaFoldDB" id="D3AES2"/>
<gene>
    <name evidence="3" type="ORF">CLOSTHATH_02106</name>
</gene>
<feature type="signal peptide" evidence="1">
    <location>
        <begin position="1"/>
        <end position="26"/>
    </location>
</feature>
<dbReference type="Proteomes" id="UP000004968">
    <property type="component" value="Unassembled WGS sequence"/>
</dbReference>
<dbReference type="PANTHER" id="PTHR46438">
    <property type="entry name" value="ALPHA/BETA-HYDROLASES SUPERFAMILY PROTEIN"/>
    <property type="match status" value="1"/>
</dbReference>
<dbReference type="InterPro" id="IPR000073">
    <property type="entry name" value="AB_hydrolase_1"/>
</dbReference>
<organism evidence="3 4">
    <name type="scientific">Hungatella hathewayi DSM 13479</name>
    <dbReference type="NCBI Taxonomy" id="566550"/>
    <lineage>
        <taxon>Bacteria</taxon>
        <taxon>Bacillati</taxon>
        <taxon>Bacillota</taxon>
        <taxon>Clostridia</taxon>
        <taxon>Lachnospirales</taxon>
        <taxon>Lachnospiraceae</taxon>
        <taxon>Hungatella</taxon>
    </lineage>
</organism>
<dbReference type="Pfam" id="PF12697">
    <property type="entry name" value="Abhydrolase_6"/>
    <property type="match status" value="1"/>
</dbReference>
<accession>D3AES2</accession>
<feature type="domain" description="AB hydrolase-1" evidence="2">
    <location>
        <begin position="68"/>
        <end position="181"/>
    </location>
</feature>
<feature type="chain" id="PRO_5039154453" description="AB hydrolase-1 domain-containing protein" evidence="1">
    <location>
        <begin position="27"/>
        <end position="320"/>
    </location>
</feature>